<sequence length="91" mass="10230">MAARRSPWMNEQADLLMTLLDERHGLSLDEAPARDTISDHVDHIANVMRISRQAAKMYVTPEVISDMADRIAAAVAEHRERAGPPKLRIVE</sequence>
<accession>A0A1A1XVG8</accession>
<reference evidence="1 2" key="1">
    <citation type="submission" date="2016-06" db="EMBL/GenBank/DDBJ databases">
        <authorList>
            <person name="Kjaerup R.B."/>
            <person name="Dalgaard T.S."/>
            <person name="Juul-Madsen H.R."/>
        </authorList>
    </citation>
    <scope>NUCLEOTIDE SEQUENCE [LARGE SCALE GENOMIC DNA]</scope>
    <source>
        <strain evidence="1 2">ACS1953</strain>
    </source>
</reference>
<dbReference type="AlphaFoldDB" id="A0A1A1XVG8"/>
<dbReference type="EMBL" id="LZHX01000041">
    <property type="protein sequence ID" value="OBF23087.1"/>
    <property type="molecule type" value="Genomic_DNA"/>
</dbReference>
<comment type="caution">
    <text evidence="1">The sequence shown here is derived from an EMBL/GenBank/DDBJ whole genome shotgun (WGS) entry which is preliminary data.</text>
</comment>
<evidence type="ECO:0000313" key="2">
    <source>
        <dbReference type="Proteomes" id="UP000093779"/>
    </source>
</evidence>
<dbReference type="Proteomes" id="UP000093779">
    <property type="component" value="Unassembled WGS sequence"/>
</dbReference>
<gene>
    <name evidence="1" type="ORF">A5726_12280</name>
</gene>
<evidence type="ECO:0000313" key="1">
    <source>
        <dbReference type="EMBL" id="OBF23087.1"/>
    </source>
</evidence>
<proteinExistence type="predicted"/>
<dbReference type="RefSeq" id="WP_064896062.1">
    <property type="nucleotide sequence ID" value="NZ_LZHX01000041.1"/>
</dbReference>
<name>A0A1A1XVG8_9MYCO</name>
<organism evidence="1 2">
    <name type="scientific">Mycolicibacterium conceptionense</name>
    <dbReference type="NCBI Taxonomy" id="451644"/>
    <lineage>
        <taxon>Bacteria</taxon>
        <taxon>Bacillati</taxon>
        <taxon>Actinomycetota</taxon>
        <taxon>Actinomycetes</taxon>
        <taxon>Mycobacteriales</taxon>
        <taxon>Mycobacteriaceae</taxon>
        <taxon>Mycolicibacterium</taxon>
    </lineage>
</organism>
<protein>
    <submittedName>
        <fullName evidence="1">Uncharacterized protein</fullName>
    </submittedName>
</protein>